<sequence length="364" mass="39946">MIKQRLRAFASVARQRKSRRIALVPGRRAWGGRAGVGLGQKAVGAYIWWQGPQPGAPCAFLLANLYPDRLMPNLRLLLLVLLSACLGGTARGQAVPAFPRTEVAYFDADEHPLQGPDSAAYRIETLRTDSSRAVVRRYAATGALQAYTPYLDLGRGLVHGTRTTWYENGQLCTKEEYIGGRRQGELLAYYPDGTLKRRDRFVADQNMLGACYSPDGRPVPYFPYEQPPLYPGGALLLNYEVTRRVRPSATEMHRFDTAGALLWGKGYGGGEWGAAPPVAVGAGRLPVGQIDVVFTITEQGQVADPYVARSSAPWLDEKVLAAVRGLTKRFRPGQRDGQTVRATCRVPVVFYVAPARGLSVGRRL</sequence>
<gene>
    <name evidence="2" type="ORF">EAH73_15915</name>
</gene>
<protein>
    <recommendedName>
        <fullName evidence="1">TonB C-terminal domain-containing protein</fullName>
    </recommendedName>
</protein>
<dbReference type="EMBL" id="RCYZ01000007">
    <property type="protein sequence ID" value="TPG63547.1"/>
    <property type="molecule type" value="Genomic_DNA"/>
</dbReference>
<keyword evidence="3" id="KW-1185">Reference proteome</keyword>
<reference evidence="2 3" key="1">
    <citation type="journal article" date="2019" name="Environ. Microbiol.">
        <title>Species interactions and distinct microbial communities in high Arctic permafrost affected cryosols are associated with the CH4 and CO2 gas fluxes.</title>
        <authorList>
            <person name="Altshuler I."/>
            <person name="Hamel J."/>
            <person name="Turney S."/>
            <person name="Magnuson E."/>
            <person name="Levesque R."/>
            <person name="Greer C."/>
            <person name="Whyte L.G."/>
        </authorList>
    </citation>
    <scope>NUCLEOTIDE SEQUENCE [LARGE SCALE GENOMIC DNA]</scope>
    <source>
        <strain evidence="2 3">S9.2P</strain>
    </source>
</reference>
<dbReference type="AlphaFoldDB" id="A0A502GMJ4"/>
<dbReference type="Gene3D" id="3.30.1150.10">
    <property type="match status" value="1"/>
</dbReference>
<feature type="domain" description="TonB C-terminal" evidence="1">
    <location>
        <begin position="288"/>
        <end position="350"/>
    </location>
</feature>
<comment type="caution">
    <text evidence="2">The sequence shown here is derived from an EMBL/GenBank/DDBJ whole genome shotgun (WGS) entry which is preliminary data.</text>
</comment>
<evidence type="ECO:0000313" key="2">
    <source>
        <dbReference type="EMBL" id="TPG63547.1"/>
    </source>
</evidence>
<dbReference type="SUPFAM" id="SSF74653">
    <property type="entry name" value="TolA/TonB C-terminal domain"/>
    <property type="match status" value="1"/>
</dbReference>
<dbReference type="SUPFAM" id="SSF82185">
    <property type="entry name" value="Histone H3 K4-specific methyltransferase SET7/9 N-terminal domain"/>
    <property type="match status" value="1"/>
</dbReference>
<evidence type="ECO:0000259" key="1">
    <source>
        <dbReference type="Pfam" id="PF03544"/>
    </source>
</evidence>
<evidence type="ECO:0000313" key="3">
    <source>
        <dbReference type="Proteomes" id="UP000317646"/>
    </source>
</evidence>
<proteinExistence type="predicted"/>
<dbReference type="GO" id="GO:0055085">
    <property type="term" value="P:transmembrane transport"/>
    <property type="evidence" value="ECO:0007669"/>
    <property type="project" value="InterPro"/>
</dbReference>
<dbReference type="InterPro" id="IPR037682">
    <property type="entry name" value="TonB_C"/>
</dbReference>
<name>A0A502GMJ4_9BACT</name>
<organism evidence="2 3">
    <name type="scientific">Hymenobacter nivis</name>
    <dbReference type="NCBI Taxonomy" id="1850093"/>
    <lineage>
        <taxon>Bacteria</taxon>
        <taxon>Pseudomonadati</taxon>
        <taxon>Bacteroidota</taxon>
        <taxon>Cytophagia</taxon>
        <taxon>Cytophagales</taxon>
        <taxon>Hymenobacteraceae</taxon>
        <taxon>Hymenobacter</taxon>
    </lineage>
</organism>
<dbReference type="Gene3D" id="2.20.110.10">
    <property type="entry name" value="Histone H3 K4-specific methyltransferase SET7/9 N-terminal domain"/>
    <property type="match status" value="1"/>
</dbReference>
<dbReference type="Pfam" id="PF03544">
    <property type="entry name" value="TonB_C"/>
    <property type="match status" value="1"/>
</dbReference>
<accession>A0A502GMJ4</accession>
<dbReference type="Proteomes" id="UP000317646">
    <property type="component" value="Unassembled WGS sequence"/>
</dbReference>